<organism evidence="1 2">
    <name type="scientific">Riccia sorocarpa</name>
    <dbReference type="NCBI Taxonomy" id="122646"/>
    <lineage>
        <taxon>Eukaryota</taxon>
        <taxon>Viridiplantae</taxon>
        <taxon>Streptophyta</taxon>
        <taxon>Embryophyta</taxon>
        <taxon>Marchantiophyta</taxon>
        <taxon>Marchantiopsida</taxon>
        <taxon>Marchantiidae</taxon>
        <taxon>Marchantiales</taxon>
        <taxon>Ricciaceae</taxon>
        <taxon>Riccia</taxon>
    </lineage>
</organism>
<evidence type="ECO:0000313" key="1">
    <source>
        <dbReference type="EMBL" id="KAL3701933.1"/>
    </source>
</evidence>
<accession>A0ABD3IDY6</accession>
<dbReference type="EMBL" id="JBJQOH010000001">
    <property type="protein sequence ID" value="KAL3701933.1"/>
    <property type="molecule type" value="Genomic_DNA"/>
</dbReference>
<evidence type="ECO:0000313" key="2">
    <source>
        <dbReference type="Proteomes" id="UP001633002"/>
    </source>
</evidence>
<comment type="caution">
    <text evidence="1">The sequence shown here is derived from an EMBL/GenBank/DDBJ whole genome shotgun (WGS) entry which is preliminary data.</text>
</comment>
<reference evidence="1 2" key="1">
    <citation type="submission" date="2024-09" db="EMBL/GenBank/DDBJ databases">
        <title>Chromosome-scale assembly of Riccia sorocarpa.</title>
        <authorList>
            <person name="Paukszto L."/>
        </authorList>
    </citation>
    <scope>NUCLEOTIDE SEQUENCE [LARGE SCALE GENOMIC DNA]</scope>
    <source>
        <strain evidence="1">LP-2024</strain>
        <tissue evidence="1">Aerial parts of the thallus</tissue>
    </source>
</reference>
<proteinExistence type="predicted"/>
<dbReference type="Proteomes" id="UP001633002">
    <property type="component" value="Unassembled WGS sequence"/>
</dbReference>
<name>A0ABD3IDY6_9MARC</name>
<sequence length="228" mass="25897">MDRIETELIQFVEDVRSLEIEHQLSSKAISILSESLARYRRTIGECEAIKKLGPSVLTDRFVKYLQAQGWHEDTARSVTLEISQGLTELRISTHNSRQRIQEMKDLVTSMEMDVSSDFTSKLLLESLTAQDNAAFNLEMFKLPSANSNPEQLQYVLHMGVLCQMLHEDVEMKEKIVAALGLDTTAEQMEVYSSSWMLRPFVDEEIMLCFDADPASALSSLSRIRLVCV</sequence>
<dbReference type="AlphaFoldDB" id="A0ABD3IDY6"/>
<protein>
    <submittedName>
        <fullName evidence="1">Uncharacterized protein</fullName>
    </submittedName>
</protein>
<gene>
    <name evidence="1" type="ORF">R1sor_019955</name>
</gene>
<dbReference type="PANTHER" id="PTHR35305:SF2">
    <property type="entry name" value="FAD-BINDING PROTEIN"/>
    <property type="match status" value="1"/>
</dbReference>
<keyword evidence="2" id="KW-1185">Reference proteome</keyword>
<dbReference type="PANTHER" id="PTHR35305">
    <property type="entry name" value="FAD-BINDING PROTEIN"/>
    <property type="match status" value="1"/>
</dbReference>